<organism evidence="1 2">
    <name type="scientific">Sphingobacterium haloxyli</name>
    <dbReference type="NCBI Taxonomy" id="2100533"/>
    <lineage>
        <taxon>Bacteria</taxon>
        <taxon>Pseudomonadati</taxon>
        <taxon>Bacteroidota</taxon>
        <taxon>Sphingobacteriia</taxon>
        <taxon>Sphingobacteriales</taxon>
        <taxon>Sphingobacteriaceae</taxon>
        <taxon>Sphingobacterium</taxon>
    </lineage>
</organism>
<evidence type="ECO:0000313" key="2">
    <source>
        <dbReference type="Proteomes" id="UP000239711"/>
    </source>
</evidence>
<dbReference type="Pfam" id="PF19781">
    <property type="entry name" value="DUF6266"/>
    <property type="match status" value="1"/>
</dbReference>
<dbReference type="OrthoDB" id="665435at2"/>
<evidence type="ECO:0000313" key="1">
    <source>
        <dbReference type="EMBL" id="PRD45540.1"/>
    </source>
</evidence>
<proteinExistence type="predicted"/>
<sequence>MGTIRRGANGGFSGKAGSVIGSSWKSIDYIKGLPKKRTKPMTQEQLVQQARFAVLTRFLMPLTPMVRVGYGQIQSHRATPMNVAVQQNMDRAVTGTYPDFSVDYAAVRISEGRLLGGGTVSATVDAGVLTVNWSTDVNDLMDSNADDLVYIVLFQPEIDEFMSTPTRPTRADGEVDIAIPEHFLGGQGHVWIFFSDRKAKRVSRSSYLGELDLQ</sequence>
<dbReference type="RefSeq" id="WP_105718341.1">
    <property type="nucleotide sequence ID" value="NZ_PVBQ01000019.1"/>
</dbReference>
<name>A0A2S9IYI0_9SPHI</name>
<protein>
    <submittedName>
        <fullName evidence="1">Uncharacterized protein</fullName>
    </submittedName>
</protein>
<dbReference type="InterPro" id="IPR046233">
    <property type="entry name" value="DUF6266"/>
</dbReference>
<reference evidence="1 2" key="1">
    <citation type="submission" date="2018-02" db="EMBL/GenBank/DDBJ databases">
        <title>The draft genome of Sphingobacterium sp. 5JN-11.</title>
        <authorList>
            <person name="Liu L."/>
            <person name="Li L."/>
            <person name="Liang L."/>
            <person name="Zhang X."/>
            <person name="Wang T."/>
        </authorList>
    </citation>
    <scope>NUCLEOTIDE SEQUENCE [LARGE SCALE GENOMIC DNA]</scope>
    <source>
        <strain evidence="1 2">5JN-11</strain>
    </source>
</reference>
<dbReference type="EMBL" id="PVBQ01000019">
    <property type="protein sequence ID" value="PRD45540.1"/>
    <property type="molecule type" value="Genomic_DNA"/>
</dbReference>
<dbReference type="AlphaFoldDB" id="A0A2S9IYI0"/>
<accession>A0A2S9IYI0</accession>
<comment type="caution">
    <text evidence="1">The sequence shown here is derived from an EMBL/GenBank/DDBJ whole genome shotgun (WGS) entry which is preliminary data.</text>
</comment>
<gene>
    <name evidence="1" type="ORF">C5745_17660</name>
</gene>
<keyword evidence="2" id="KW-1185">Reference proteome</keyword>
<dbReference type="Proteomes" id="UP000239711">
    <property type="component" value="Unassembled WGS sequence"/>
</dbReference>